<dbReference type="Proteomes" id="UP000196803">
    <property type="component" value="Unassembled WGS sequence"/>
</dbReference>
<dbReference type="EC" id="3.2.1.8" evidence="7"/>
<proteinExistence type="inferred from homology"/>
<dbReference type="Gene3D" id="3.20.20.80">
    <property type="entry name" value="Glycosidases"/>
    <property type="match status" value="1"/>
</dbReference>
<dbReference type="InterPro" id="IPR001000">
    <property type="entry name" value="GH10_dom"/>
</dbReference>
<comment type="similarity">
    <text evidence="7">Belongs to the glycosyl hydrolase 10 (cellulase F) family.</text>
</comment>
<feature type="domain" description="GH10" evidence="9">
    <location>
        <begin position="346"/>
        <end position="675"/>
    </location>
</feature>
<evidence type="ECO:0000313" key="10">
    <source>
        <dbReference type="EMBL" id="SMR90859.1"/>
    </source>
</evidence>
<dbReference type="InterPro" id="IPR008979">
    <property type="entry name" value="Galactose-bd-like_sf"/>
</dbReference>
<sequence>MKKRKFKILYLFLIIVLSVSFIISIVFPSFFKAAQTTSTNINFEGRDKLTFFAYGKAKITIDQNIAQEGKKSIKVTDRKSVWDSFGIDVKDVLQRGKTWVVSAYVKHKGKKPIEFSITAIYNDGRGLKYLQLGEKIVIPNKWDKIVAKWKPTLKNPMDLIIAIHPTVDKTTAYNVDNIQIMTEEVYQSQAVVFKDTFESNLTNWQPRGDTVKLKIDNTKSHNGNKSLYVSGRSAFWHGVQIPVTKYLVAGKVYKFSVWLYHQSIDKQGFGLTIQRKMANDEQYKYDWITGSQIEGDGWVEISGNYYVPKDGKIEELVFCVSSWNPTLAFWVDDVTISDPFKLQGPNYNLPSLKEKYKEDFKVGVAIGYGELISDIDTQFIKKHFNSITPGNEMKPESVLKGPNNYDFTIADAFVDFATKNKMGIRGHTLVWHNQTPDWFFKDENGNFLKKDELLKRLKNHIYTVVSRYKGKIYAWDVVNEAIDETQPDGYRRSNWYNICGPEYIEKAFIWAHEADPQAKLFYNDYNTEIPQKRMFIYNMIKNLKAKGVPIHGIGLQCHINIDNPSVEDIEETIKLFSTIPGLEIQITELDMSFYQWGSSVYYAEPSREMLLKQAKKYYELFNLFKKYKNVIKSVTFWGLKDDNSWLRGVFNKPDFPLLFDEHYDGKPAFWALIDYSILPQNANLPTPPAIPKVKAKK</sequence>
<name>A0ABY1S4P4_CALBS</name>
<dbReference type="PROSITE" id="PS51760">
    <property type="entry name" value="GH10_2"/>
    <property type="match status" value="1"/>
</dbReference>
<dbReference type="EMBL" id="FXXC01000001">
    <property type="protein sequence ID" value="SMR90859.1"/>
    <property type="molecule type" value="Genomic_DNA"/>
</dbReference>
<evidence type="ECO:0000256" key="2">
    <source>
        <dbReference type="ARBA" id="ARBA00022801"/>
    </source>
</evidence>
<keyword evidence="8" id="KW-0812">Transmembrane</keyword>
<dbReference type="InterPro" id="IPR044846">
    <property type="entry name" value="GH10"/>
</dbReference>
<keyword evidence="2 7" id="KW-0378">Hydrolase</keyword>
<dbReference type="SUPFAM" id="SSF49785">
    <property type="entry name" value="Galactose-binding domain-like"/>
    <property type="match status" value="2"/>
</dbReference>
<gene>
    <name evidence="10" type="ORF">SAMN05216240_0074</name>
</gene>
<dbReference type="InterPro" id="IPR031158">
    <property type="entry name" value="GH10_AS"/>
</dbReference>
<comment type="catalytic activity">
    <reaction evidence="7">
        <text>Endohydrolysis of (1-&gt;4)-beta-D-xylosidic linkages in xylans.</text>
        <dbReference type="EC" id="3.2.1.8"/>
    </reaction>
</comment>
<keyword evidence="11" id="KW-1185">Reference proteome</keyword>
<dbReference type="InterPro" id="IPR017853">
    <property type="entry name" value="GH"/>
</dbReference>
<evidence type="ECO:0000256" key="3">
    <source>
        <dbReference type="ARBA" id="ARBA00023277"/>
    </source>
</evidence>
<dbReference type="PROSITE" id="PS00591">
    <property type="entry name" value="GH10_1"/>
    <property type="match status" value="1"/>
</dbReference>
<dbReference type="RefSeq" id="WP_015906807.1">
    <property type="nucleotide sequence ID" value="NZ_FUZJ01000001.1"/>
</dbReference>
<evidence type="ECO:0000313" key="11">
    <source>
        <dbReference type="Proteomes" id="UP000196803"/>
    </source>
</evidence>
<dbReference type="Gene3D" id="2.60.120.260">
    <property type="entry name" value="Galactose-binding domain-like"/>
    <property type="match status" value="2"/>
</dbReference>
<comment type="caution">
    <text evidence="10">The sequence shown here is derived from an EMBL/GenBank/DDBJ whole genome shotgun (WGS) entry which is preliminary data.</text>
</comment>
<evidence type="ECO:0000256" key="7">
    <source>
        <dbReference type="RuleBase" id="RU361174"/>
    </source>
</evidence>
<keyword evidence="5 7" id="KW-0624">Polysaccharide degradation</keyword>
<protein>
    <recommendedName>
        <fullName evidence="7">Beta-xylanase</fullName>
        <ecNumber evidence="7">3.2.1.8</ecNumber>
    </recommendedName>
</protein>
<keyword evidence="8" id="KW-0472">Membrane</keyword>
<feature type="active site" description="Nucleophile" evidence="6">
    <location>
        <position position="588"/>
    </location>
</feature>
<keyword evidence="3 7" id="KW-0119">Carbohydrate metabolism</keyword>
<evidence type="ECO:0000256" key="5">
    <source>
        <dbReference type="ARBA" id="ARBA00023326"/>
    </source>
</evidence>
<evidence type="ECO:0000256" key="6">
    <source>
        <dbReference type="PROSITE-ProRule" id="PRU10061"/>
    </source>
</evidence>
<evidence type="ECO:0000256" key="8">
    <source>
        <dbReference type="SAM" id="Phobius"/>
    </source>
</evidence>
<dbReference type="PRINTS" id="PR00134">
    <property type="entry name" value="GLHYDRLASE10"/>
</dbReference>
<dbReference type="SUPFAM" id="SSF51445">
    <property type="entry name" value="(Trans)glycosidases"/>
    <property type="match status" value="1"/>
</dbReference>
<dbReference type="PANTHER" id="PTHR31490:SF90">
    <property type="entry name" value="ENDO-1,4-BETA-XYLANASE A"/>
    <property type="match status" value="1"/>
</dbReference>
<keyword evidence="1" id="KW-0677">Repeat</keyword>
<dbReference type="PANTHER" id="PTHR31490">
    <property type="entry name" value="GLYCOSYL HYDROLASE"/>
    <property type="match status" value="1"/>
</dbReference>
<keyword evidence="4 7" id="KW-0326">Glycosidase</keyword>
<evidence type="ECO:0000259" key="9">
    <source>
        <dbReference type="PROSITE" id="PS51760"/>
    </source>
</evidence>
<feature type="transmembrane region" description="Helical" evidence="8">
    <location>
        <begin position="9"/>
        <end position="31"/>
    </location>
</feature>
<evidence type="ECO:0000256" key="1">
    <source>
        <dbReference type="ARBA" id="ARBA00022737"/>
    </source>
</evidence>
<evidence type="ECO:0000256" key="4">
    <source>
        <dbReference type="ARBA" id="ARBA00023295"/>
    </source>
</evidence>
<organism evidence="10 11">
    <name type="scientific">Caldicellulosiruptor bescii</name>
    <name type="common">Anaerocellum thermophilum</name>
    <dbReference type="NCBI Taxonomy" id="31899"/>
    <lineage>
        <taxon>Bacteria</taxon>
        <taxon>Bacillati</taxon>
        <taxon>Bacillota</taxon>
        <taxon>Bacillota incertae sedis</taxon>
        <taxon>Caldicellulosiruptorales</taxon>
        <taxon>Caldicellulosiruptoraceae</taxon>
        <taxon>Caldicellulosiruptor</taxon>
    </lineage>
</organism>
<dbReference type="GeneID" id="31771556"/>
<dbReference type="SMART" id="SM00633">
    <property type="entry name" value="Glyco_10"/>
    <property type="match status" value="1"/>
</dbReference>
<dbReference type="Pfam" id="PF00331">
    <property type="entry name" value="Glyco_hydro_10"/>
    <property type="match status" value="1"/>
</dbReference>
<keyword evidence="8" id="KW-1133">Transmembrane helix</keyword>
<reference evidence="10 11" key="1">
    <citation type="submission" date="2017-05" db="EMBL/GenBank/DDBJ databases">
        <authorList>
            <person name="Varghese N."/>
            <person name="Submissions S."/>
        </authorList>
    </citation>
    <scope>NUCLEOTIDE SEQUENCE [LARGE SCALE GENOMIC DNA]</scope>
    <source>
        <strain evidence="10 11">MACB1020</strain>
    </source>
</reference>
<dbReference type="Pfam" id="PF02018">
    <property type="entry name" value="CBM_4_9"/>
    <property type="match status" value="2"/>
</dbReference>
<dbReference type="InterPro" id="IPR003305">
    <property type="entry name" value="CenC_carb-bd"/>
</dbReference>
<accession>A0ABY1S4P4</accession>